<evidence type="ECO:0000313" key="3">
    <source>
        <dbReference type="Proteomes" id="UP001418222"/>
    </source>
</evidence>
<dbReference type="EMBL" id="JBBWWQ010000008">
    <property type="protein sequence ID" value="KAK8940410.1"/>
    <property type="molecule type" value="Genomic_DNA"/>
</dbReference>
<evidence type="ECO:0000313" key="2">
    <source>
        <dbReference type="EMBL" id="KAK8940410.1"/>
    </source>
</evidence>
<proteinExistence type="predicted"/>
<sequence length="95" mass="10685">MSTQPTWKPCPHYGRIRTSSLVQTLPSRSGTSPAARRRHIGVKICLWKRPQRLLLESFVWSRGRLRGSSGNKKATEEPGAARHQRQAEDADHGAK</sequence>
<feature type="region of interest" description="Disordered" evidence="1">
    <location>
        <begin position="65"/>
        <end position="95"/>
    </location>
</feature>
<dbReference type="AlphaFoldDB" id="A0AAP0G6B6"/>
<comment type="caution">
    <text evidence="2">The sequence shown here is derived from an EMBL/GenBank/DDBJ whole genome shotgun (WGS) entry which is preliminary data.</text>
</comment>
<protein>
    <submittedName>
        <fullName evidence="2">Uncharacterized protein</fullName>
    </submittedName>
</protein>
<dbReference type="Proteomes" id="UP001418222">
    <property type="component" value="Unassembled WGS sequence"/>
</dbReference>
<gene>
    <name evidence="2" type="ORF">KSP39_PZI009812</name>
</gene>
<feature type="compositionally biased region" description="Basic and acidic residues" evidence="1">
    <location>
        <begin position="73"/>
        <end position="95"/>
    </location>
</feature>
<accession>A0AAP0G6B6</accession>
<name>A0AAP0G6B6_9ASPA</name>
<reference evidence="2 3" key="1">
    <citation type="journal article" date="2022" name="Nat. Plants">
        <title>Genomes of leafy and leafless Platanthera orchids illuminate the evolution of mycoheterotrophy.</title>
        <authorList>
            <person name="Li M.H."/>
            <person name="Liu K.W."/>
            <person name="Li Z."/>
            <person name="Lu H.C."/>
            <person name="Ye Q.L."/>
            <person name="Zhang D."/>
            <person name="Wang J.Y."/>
            <person name="Li Y.F."/>
            <person name="Zhong Z.M."/>
            <person name="Liu X."/>
            <person name="Yu X."/>
            <person name="Liu D.K."/>
            <person name="Tu X.D."/>
            <person name="Liu B."/>
            <person name="Hao Y."/>
            <person name="Liao X.Y."/>
            <person name="Jiang Y.T."/>
            <person name="Sun W.H."/>
            <person name="Chen J."/>
            <person name="Chen Y.Q."/>
            <person name="Ai Y."/>
            <person name="Zhai J.W."/>
            <person name="Wu S.S."/>
            <person name="Zhou Z."/>
            <person name="Hsiao Y.Y."/>
            <person name="Wu W.L."/>
            <person name="Chen Y.Y."/>
            <person name="Lin Y.F."/>
            <person name="Hsu J.L."/>
            <person name="Li C.Y."/>
            <person name="Wang Z.W."/>
            <person name="Zhao X."/>
            <person name="Zhong W.Y."/>
            <person name="Ma X.K."/>
            <person name="Ma L."/>
            <person name="Huang J."/>
            <person name="Chen G.Z."/>
            <person name="Huang M.Z."/>
            <person name="Huang L."/>
            <person name="Peng D.H."/>
            <person name="Luo Y.B."/>
            <person name="Zou S.Q."/>
            <person name="Chen S.P."/>
            <person name="Lan S."/>
            <person name="Tsai W.C."/>
            <person name="Van de Peer Y."/>
            <person name="Liu Z.J."/>
        </authorList>
    </citation>
    <scope>NUCLEOTIDE SEQUENCE [LARGE SCALE GENOMIC DNA]</scope>
    <source>
        <strain evidence="2">Lor287</strain>
    </source>
</reference>
<keyword evidence="3" id="KW-1185">Reference proteome</keyword>
<organism evidence="2 3">
    <name type="scientific">Platanthera zijinensis</name>
    <dbReference type="NCBI Taxonomy" id="2320716"/>
    <lineage>
        <taxon>Eukaryota</taxon>
        <taxon>Viridiplantae</taxon>
        <taxon>Streptophyta</taxon>
        <taxon>Embryophyta</taxon>
        <taxon>Tracheophyta</taxon>
        <taxon>Spermatophyta</taxon>
        <taxon>Magnoliopsida</taxon>
        <taxon>Liliopsida</taxon>
        <taxon>Asparagales</taxon>
        <taxon>Orchidaceae</taxon>
        <taxon>Orchidoideae</taxon>
        <taxon>Orchideae</taxon>
        <taxon>Orchidinae</taxon>
        <taxon>Platanthera</taxon>
    </lineage>
</organism>
<evidence type="ECO:0000256" key="1">
    <source>
        <dbReference type="SAM" id="MobiDB-lite"/>
    </source>
</evidence>